<protein>
    <submittedName>
        <fullName evidence="2">Unannotated protein</fullName>
    </submittedName>
</protein>
<gene>
    <name evidence="2" type="ORF">UFOPK4061_01543</name>
</gene>
<name>A0A6J7R4N8_9ZZZZ</name>
<feature type="region of interest" description="Disordered" evidence="1">
    <location>
        <begin position="1"/>
        <end position="51"/>
    </location>
</feature>
<reference evidence="2" key="1">
    <citation type="submission" date="2020-05" db="EMBL/GenBank/DDBJ databases">
        <authorList>
            <person name="Chiriac C."/>
            <person name="Salcher M."/>
            <person name="Ghai R."/>
            <person name="Kavagutti S V."/>
        </authorList>
    </citation>
    <scope>NUCLEOTIDE SEQUENCE</scope>
</reference>
<evidence type="ECO:0000256" key="1">
    <source>
        <dbReference type="SAM" id="MobiDB-lite"/>
    </source>
</evidence>
<dbReference type="AlphaFoldDB" id="A0A6J7R4N8"/>
<accession>A0A6J7R4N8</accession>
<evidence type="ECO:0000313" key="2">
    <source>
        <dbReference type="EMBL" id="CAB5023690.1"/>
    </source>
</evidence>
<dbReference type="EMBL" id="CAFBPD010000296">
    <property type="protein sequence ID" value="CAB5023690.1"/>
    <property type="molecule type" value="Genomic_DNA"/>
</dbReference>
<proteinExistence type="predicted"/>
<organism evidence="2">
    <name type="scientific">freshwater metagenome</name>
    <dbReference type="NCBI Taxonomy" id="449393"/>
    <lineage>
        <taxon>unclassified sequences</taxon>
        <taxon>metagenomes</taxon>
        <taxon>ecological metagenomes</taxon>
    </lineage>
</organism>
<sequence length="86" mass="9031">MTRVATSPGAEPASPYGPQSRTRRTVASRNSSLARADERTASTSAAQAIAPRTTKTMASAITPVLTALHGSPFADRSTMMPESRRA</sequence>